<protein>
    <submittedName>
        <fullName evidence="1">Uncharacterized protein</fullName>
    </submittedName>
</protein>
<evidence type="ECO:0000313" key="2">
    <source>
        <dbReference type="Proteomes" id="UP001305414"/>
    </source>
</evidence>
<organism evidence="1 2">
    <name type="scientific">Xylaria bambusicola</name>
    <dbReference type="NCBI Taxonomy" id="326684"/>
    <lineage>
        <taxon>Eukaryota</taxon>
        <taxon>Fungi</taxon>
        <taxon>Dikarya</taxon>
        <taxon>Ascomycota</taxon>
        <taxon>Pezizomycotina</taxon>
        <taxon>Sordariomycetes</taxon>
        <taxon>Xylariomycetidae</taxon>
        <taxon>Xylariales</taxon>
        <taxon>Xylariaceae</taxon>
        <taxon>Xylaria</taxon>
    </lineage>
</organism>
<dbReference type="Proteomes" id="UP001305414">
    <property type="component" value="Unassembled WGS sequence"/>
</dbReference>
<sequence>MREVFGVARSDSSIESKGYNIAKTCMCGVCWGLVQGDDDVDDHSELRHRTNPASKVVSQANGRLRVQP</sequence>
<comment type="caution">
    <text evidence="1">The sequence shown here is derived from an EMBL/GenBank/DDBJ whole genome shotgun (WGS) entry which is preliminary data.</text>
</comment>
<name>A0AAN7UIY0_9PEZI</name>
<reference evidence="1 2" key="1">
    <citation type="submission" date="2023-10" db="EMBL/GenBank/DDBJ databases">
        <title>Draft genome sequence of Xylaria bambusicola isolate GMP-LS, the root and basal stem rot pathogen of sugarcane in Indonesia.</title>
        <authorList>
            <person name="Selvaraj P."/>
            <person name="Muralishankar V."/>
            <person name="Muruganantham S."/>
            <person name="Sp S."/>
            <person name="Haryani S."/>
            <person name="Lau K.J.X."/>
            <person name="Naqvi N.I."/>
        </authorList>
    </citation>
    <scope>NUCLEOTIDE SEQUENCE [LARGE SCALE GENOMIC DNA]</scope>
    <source>
        <strain evidence="1">GMP-LS</strain>
    </source>
</reference>
<dbReference type="AlphaFoldDB" id="A0AAN7UIY0"/>
<gene>
    <name evidence="1" type="ORF">RRF57_005052</name>
</gene>
<evidence type="ECO:0000313" key="1">
    <source>
        <dbReference type="EMBL" id="KAK5629337.1"/>
    </source>
</evidence>
<dbReference type="EMBL" id="JAWHQM010000011">
    <property type="protein sequence ID" value="KAK5629337.1"/>
    <property type="molecule type" value="Genomic_DNA"/>
</dbReference>
<keyword evidence="2" id="KW-1185">Reference proteome</keyword>
<proteinExistence type="predicted"/>
<accession>A0AAN7UIY0</accession>